<proteinExistence type="predicted"/>
<evidence type="ECO:0000256" key="1">
    <source>
        <dbReference type="ARBA" id="ARBA00022722"/>
    </source>
</evidence>
<gene>
    <name evidence="5" type="ORF">UFOVP724_21</name>
</gene>
<feature type="domain" description="TNase-like" evidence="4">
    <location>
        <begin position="997"/>
        <end position="1143"/>
    </location>
</feature>
<sequence>MYIASRGKKFTNTSSSGKSVVVAIGTTREIVTLGPGQSLDLDKGRYAGAQVFEEVEYFKSSDEILKNSVIFDIETLGKGTGSIHEMALYKVGENELLVSTLKPQLVQRETGSDAYNMRRQSLMQFTDVSEYIKSRGGLVDDLTHADNAILSFLKEEAIVKNVAEQYRGQKNLPKHIQSIIQAADTPDLLERQFILSKHVPTIRANIDKIKITPEETLLQTYEKQEDYLVRYIIPQSERYQQFAKEHPHIQKVLGYLLDSKDTEAVSESGIKQFLMESFPDKAETISDMKINVKHNQKASQAFENFATAMQGKVVFIANAAFESKQIGSYVDAATNIAIEKKLGKTDEQQIASTTKYLEKNKLPVNDINIKNYREMIKSNIKKEVNPFYRAGIATAVQTGESFYITGKEFNLARSVAFQTGDFSNLFQSFLEHTKSGDVRDIQDIIRSQQAMLGKMNVMAYERPLALSMEVQGRIYSALEKITPDMDLFKTSSVKSVIEALSSKETHIAAGDTGISEAVVLRESLSQSAAINQYMRGSYAQRKEMMKTAGVNSPLLKGILYGKMMEQMQSNGVFEELFKQRAGSFLEQVATTGQATRALRFDESPPIIKSKQQEKNITLLGPKNSAVQNMVLTESIPVSRPKQLKMVTYSNIKSDLLATKDYPGLDNVKVVSEIEETLLSKGILRKYSGGNIDFSEEAMKQGSAKNLELIEFAKEKQKAYSGQIAGIERMQKTMNLPNMIHQAKMFLQGYEKYGKRVPIPQVPDSPVITKPTIPSLVNSINDKLIAANTQEEAFNALDTELKMYSRAMYDDSSFGKMFNKNNMKYFGMYAVTGLALSAIGAVGDYAKSKPSSSILAPSYDTWYDNQSKFFGNENSFLDALSTDSENIEGMRETGIAAMLRKTGTDFGSPYQGPEYSNYVLNDNELKNARRKYMTESFTKNNFSTGGSINDLIKRLTNNLDGSGMVNFDPSTKEFFNDFVPVDQASMPYVKSSNFMQLDLSKGYQLSVEDADTITIQRAGMGTELEQFMGSRPNFKFRLAGIDAPETAHGDREAQPYAYESKKVLEDILKNSKDLRIMVNPAESTYGRQVAMLYSGNQNINLEMIRQGAVMHLPYRTGKEQIWDDEAFGKAQMQAASGNKGIFASSYWQAYADFRKQTGESVTFNTLANVNKVAENANLMSLHSIMNTSKAIGRYDVYMQQEMQALKEKMRVQTYKSGAKEFRALDADYKGDEYNALNYFGGSNPSLYKYHDAEVKADLTNLMRSRNSKISVDKFKASNLKENDMKLSRSELNPRNHGFSDTHLYSLYKTPRAKIHKRNQDIEYLQQATLNETMQTSPIGHHRM</sequence>
<dbReference type="GO" id="GO:0016787">
    <property type="term" value="F:hydrolase activity"/>
    <property type="evidence" value="ECO:0007669"/>
    <property type="project" value="UniProtKB-KW"/>
</dbReference>
<evidence type="ECO:0000256" key="3">
    <source>
        <dbReference type="ARBA" id="ARBA00022801"/>
    </source>
</evidence>
<dbReference type="SMART" id="SM00318">
    <property type="entry name" value="SNc"/>
    <property type="match status" value="1"/>
</dbReference>
<evidence type="ECO:0000259" key="4">
    <source>
        <dbReference type="PROSITE" id="PS50830"/>
    </source>
</evidence>
<accession>A0A6J5NQ80</accession>
<keyword evidence="1" id="KW-0540">Nuclease</keyword>
<dbReference type="SUPFAM" id="SSF50199">
    <property type="entry name" value="Staphylococcal nuclease"/>
    <property type="match status" value="1"/>
</dbReference>
<keyword evidence="2" id="KW-0255">Endonuclease</keyword>
<reference evidence="5" key="1">
    <citation type="submission" date="2020-04" db="EMBL/GenBank/DDBJ databases">
        <authorList>
            <person name="Chiriac C."/>
            <person name="Salcher M."/>
            <person name="Ghai R."/>
            <person name="Kavagutti S V."/>
        </authorList>
    </citation>
    <scope>NUCLEOTIDE SEQUENCE</scope>
</reference>
<dbReference type="PANTHER" id="PTHR12302:SF3">
    <property type="entry name" value="SERINE_THREONINE-PROTEIN KINASE 31"/>
    <property type="match status" value="1"/>
</dbReference>
<dbReference type="PROSITE" id="PS50830">
    <property type="entry name" value="TNASE_3"/>
    <property type="match status" value="1"/>
</dbReference>
<dbReference type="InterPro" id="IPR016071">
    <property type="entry name" value="Staphylococal_nuclease_OB-fold"/>
</dbReference>
<protein>
    <submittedName>
        <fullName evidence="5">Staphylococcal nuclease (SNase-like), OB-fold</fullName>
    </submittedName>
</protein>
<dbReference type="Gene3D" id="2.40.50.90">
    <property type="match status" value="1"/>
</dbReference>
<name>A0A6J5NQ80_9CAUD</name>
<dbReference type="Pfam" id="PF00565">
    <property type="entry name" value="SNase"/>
    <property type="match status" value="1"/>
</dbReference>
<dbReference type="PANTHER" id="PTHR12302">
    <property type="entry name" value="EBNA2 BINDING PROTEIN P100"/>
    <property type="match status" value="1"/>
</dbReference>
<keyword evidence="3" id="KW-0378">Hydrolase</keyword>
<evidence type="ECO:0000256" key="2">
    <source>
        <dbReference type="ARBA" id="ARBA00022759"/>
    </source>
</evidence>
<evidence type="ECO:0000313" key="5">
    <source>
        <dbReference type="EMBL" id="CAB4159926.1"/>
    </source>
</evidence>
<dbReference type="EMBL" id="LR796696">
    <property type="protein sequence ID" value="CAB4159926.1"/>
    <property type="molecule type" value="Genomic_DNA"/>
</dbReference>
<dbReference type="GO" id="GO:0004519">
    <property type="term" value="F:endonuclease activity"/>
    <property type="evidence" value="ECO:0007669"/>
    <property type="project" value="UniProtKB-KW"/>
</dbReference>
<organism evidence="5">
    <name type="scientific">uncultured Caudovirales phage</name>
    <dbReference type="NCBI Taxonomy" id="2100421"/>
    <lineage>
        <taxon>Viruses</taxon>
        <taxon>Duplodnaviria</taxon>
        <taxon>Heunggongvirae</taxon>
        <taxon>Uroviricota</taxon>
        <taxon>Caudoviricetes</taxon>
        <taxon>Peduoviridae</taxon>
        <taxon>Maltschvirus</taxon>
        <taxon>Maltschvirus maltsch</taxon>
    </lineage>
</organism>
<dbReference type="InterPro" id="IPR035437">
    <property type="entry name" value="SNase_OB-fold_sf"/>
</dbReference>